<evidence type="ECO:0000256" key="2">
    <source>
        <dbReference type="ARBA" id="ARBA00022692"/>
    </source>
</evidence>
<dbReference type="EMBL" id="JACMYG010000013">
    <property type="protein sequence ID" value="MBC2690997.1"/>
    <property type="molecule type" value="Genomic_DNA"/>
</dbReference>
<feature type="transmembrane region" description="Helical" evidence="5">
    <location>
        <begin position="107"/>
        <end position="125"/>
    </location>
</feature>
<keyword evidence="2 5" id="KW-0812">Transmembrane</keyword>
<dbReference type="Gene3D" id="1.20.120.550">
    <property type="entry name" value="Membrane associated eicosanoid/glutathione metabolism-like domain"/>
    <property type="match status" value="1"/>
</dbReference>
<keyword evidence="4 5" id="KW-0472">Membrane</keyword>
<dbReference type="SUPFAM" id="SSF161084">
    <property type="entry name" value="MAPEG domain-like"/>
    <property type="match status" value="1"/>
</dbReference>
<dbReference type="RefSeq" id="WP_185818528.1">
    <property type="nucleotide sequence ID" value="NZ_JACMYG010000013.1"/>
</dbReference>
<evidence type="ECO:0000256" key="5">
    <source>
        <dbReference type="SAM" id="Phobius"/>
    </source>
</evidence>
<comment type="subcellular location">
    <subcellularLocation>
        <location evidence="1">Membrane</location>
    </subcellularLocation>
</comment>
<dbReference type="InterPro" id="IPR001129">
    <property type="entry name" value="Membr-assoc_MAPEG"/>
</dbReference>
<dbReference type="GO" id="GO:0016020">
    <property type="term" value="C:membrane"/>
    <property type="evidence" value="ECO:0007669"/>
    <property type="project" value="UniProtKB-SubCell"/>
</dbReference>
<gene>
    <name evidence="6" type="ORF">H7995_14445</name>
</gene>
<organism evidence="6 7">
    <name type="scientific">Pseudomonas kielensis</name>
    <dbReference type="NCBI Taxonomy" id="2762577"/>
    <lineage>
        <taxon>Bacteria</taxon>
        <taxon>Pseudomonadati</taxon>
        <taxon>Pseudomonadota</taxon>
        <taxon>Gammaproteobacteria</taxon>
        <taxon>Pseudomonadales</taxon>
        <taxon>Pseudomonadaceae</taxon>
        <taxon>Pseudomonas</taxon>
    </lineage>
</organism>
<accession>A0A7X1KY51</accession>
<evidence type="ECO:0000313" key="6">
    <source>
        <dbReference type="EMBL" id="MBC2690997.1"/>
    </source>
</evidence>
<comment type="caution">
    <text evidence="6">The sequence shown here is derived from an EMBL/GenBank/DDBJ whole genome shotgun (WGS) entry which is preliminary data.</text>
</comment>
<dbReference type="Proteomes" id="UP000526003">
    <property type="component" value="Unassembled WGS sequence"/>
</dbReference>
<dbReference type="InterPro" id="IPR023352">
    <property type="entry name" value="MAPEG-like_dom_sf"/>
</dbReference>
<proteinExistence type="predicted"/>
<keyword evidence="3 5" id="KW-1133">Transmembrane helix</keyword>
<evidence type="ECO:0000313" key="7">
    <source>
        <dbReference type="Proteomes" id="UP000526003"/>
    </source>
</evidence>
<protein>
    <submittedName>
        <fullName evidence="6">MAPEG family protein</fullName>
    </submittedName>
</protein>
<sequence length="127" mass="13723">MPYSLSIAAVLALLLIALSVNVSRLRLRYRVSFGDAGNPALTAAIRAHGNSLEQSVLFILLLYFIDTATSLNSAWVVGLGAGFVVLRLTYCWALFSRRLRGRQVSHGLSMLMLLLTAVMLLSEGVGA</sequence>
<reference evidence="6 7" key="1">
    <citation type="submission" date="2020-08" db="EMBL/GenBank/DDBJ databases">
        <title>Pseudomonas sp. nov.</title>
        <authorList>
            <person name="Gieschler S."/>
            <person name="Fiedler G."/>
            <person name="Brinks E."/>
            <person name="Boehnlein C."/>
            <person name="Franz C.M.A.P."/>
            <person name="Kabisch J."/>
        </authorList>
    </citation>
    <scope>NUCLEOTIDE SEQUENCE [LARGE SCALE GENOMIC DNA]</scope>
    <source>
        <strain evidence="6 7">MBT-1</strain>
    </source>
</reference>
<dbReference type="PANTHER" id="PTHR35814">
    <property type="match status" value="1"/>
</dbReference>
<evidence type="ECO:0000256" key="4">
    <source>
        <dbReference type="ARBA" id="ARBA00023136"/>
    </source>
</evidence>
<name>A0A7X1KY51_9PSED</name>
<evidence type="ECO:0000256" key="3">
    <source>
        <dbReference type="ARBA" id="ARBA00022989"/>
    </source>
</evidence>
<keyword evidence="7" id="KW-1185">Reference proteome</keyword>
<evidence type="ECO:0000256" key="1">
    <source>
        <dbReference type="ARBA" id="ARBA00004370"/>
    </source>
</evidence>
<feature type="transmembrane region" description="Helical" evidence="5">
    <location>
        <begin position="74"/>
        <end position="95"/>
    </location>
</feature>
<dbReference type="PANTHER" id="PTHR35814:SF1">
    <property type="entry name" value="GLUTATHIONE S-TRANSFERASE-RELATED"/>
    <property type="match status" value="1"/>
</dbReference>
<dbReference type="AlphaFoldDB" id="A0A7X1KY51"/>
<dbReference type="Pfam" id="PF01124">
    <property type="entry name" value="MAPEG"/>
    <property type="match status" value="1"/>
</dbReference>